<protein>
    <submittedName>
        <fullName evidence="2">Uncharacterized protein</fullName>
    </submittedName>
</protein>
<accession>A0AA48RD28</accession>
<name>A0AA48RD28_9ZZZZ</name>
<organism evidence="2">
    <name type="scientific">freshwater sediment metagenome</name>
    <dbReference type="NCBI Taxonomy" id="556182"/>
    <lineage>
        <taxon>unclassified sequences</taxon>
        <taxon>metagenomes</taxon>
        <taxon>ecological metagenomes</taxon>
    </lineage>
</organism>
<gene>
    <name evidence="2" type="ORF">AMST5_00733</name>
</gene>
<keyword evidence="1" id="KW-1133">Transmembrane helix</keyword>
<proteinExistence type="predicted"/>
<dbReference type="EMBL" id="OY288114">
    <property type="protein sequence ID" value="CAJ0854362.1"/>
    <property type="molecule type" value="Genomic_DNA"/>
</dbReference>
<feature type="transmembrane region" description="Helical" evidence="1">
    <location>
        <begin position="81"/>
        <end position="98"/>
    </location>
</feature>
<feature type="transmembrane region" description="Helical" evidence="1">
    <location>
        <begin position="39"/>
        <end position="61"/>
    </location>
</feature>
<keyword evidence="1" id="KW-0812">Transmembrane</keyword>
<sequence length="149" mass="15496">MAIDRSGGLTSIYVMLLLGFGLCVGAVAGSVLGNFMSNGLLIGLVAAVLSVIVVGQARALVIKFFPSGTVPDELSDKFPRIVHINALVVSLLGGMAGHDVSREIGESSGLWIGGFSGLFASVAMLGLMFTYFYRNPEFGSATTTTSEDD</sequence>
<feature type="transmembrane region" description="Helical" evidence="1">
    <location>
        <begin position="12"/>
        <end position="33"/>
    </location>
</feature>
<keyword evidence="1" id="KW-0472">Membrane</keyword>
<dbReference type="AlphaFoldDB" id="A0AA48RD28"/>
<evidence type="ECO:0000313" key="2">
    <source>
        <dbReference type="EMBL" id="CAJ0854362.1"/>
    </source>
</evidence>
<feature type="transmembrane region" description="Helical" evidence="1">
    <location>
        <begin position="110"/>
        <end position="133"/>
    </location>
</feature>
<reference evidence="2" key="1">
    <citation type="submission" date="2023-07" db="EMBL/GenBank/DDBJ databases">
        <authorList>
            <person name="Pelsma A.J. K."/>
        </authorList>
    </citation>
    <scope>NUCLEOTIDE SEQUENCE</scope>
</reference>
<evidence type="ECO:0000256" key="1">
    <source>
        <dbReference type="SAM" id="Phobius"/>
    </source>
</evidence>